<name>H7ENL3_9SPIR</name>
<dbReference type="EMBL" id="AGRW01000053">
    <property type="protein sequence ID" value="EIC00941.1"/>
    <property type="molecule type" value="Genomic_DNA"/>
</dbReference>
<feature type="transmembrane region" description="Helical" evidence="1">
    <location>
        <begin position="224"/>
        <end position="245"/>
    </location>
</feature>
<dbReference type="Proteomes" id="UP000003571">
    <property type="component" value="Unassembled WGS sequence"/>
</dbReference>
<dbReference type="RefSeq" id="WP_002706126.1">
    <property type="nucleotide sequence ID" value="NZ_AGRW01000053.1"/>
</dbReference>
<dbReference type="AlphaFoldDB" id="H7ENL3"/>
<feature type="transmembrane region" description="Helical" evidence="1">
    <location>
        <begin position="169"/>
        <end position="187"/>
    </location>
</feature>
<keyword evidence="3" id="KW-1185">Reference proteome</keyword>
<comment type="caution">
    <text evidence="2">The sequence shown here is derived from an EMBL/GenBank/DDBJ whole genome shotgun (WGS) entry which is preliminary data.</text>
</comment>
<accession>H7ENL3</accession>
<sequence length="249" mass="28541">MVYRRNPEKCGAFIRKCVLKHLILLSGFLAFALLFTELLLRMDGTRSHRAFAAIATAESAWVLIMAAVISFFIAHKSGKAYSSLEIELTDEYIERRACGFTVRIPFSEIKAVVPFRSFVDGASLKVCGADWTAIGIPADTEGFEYIREKLMQNAQSLTDDVIRFRRIRIAFSIVYFSTAAAAAVISLVLRKEWLIIASWILFSLYFIMRTVFAFKSKVRMSMKVMRLVSMLIVVFYLGLRILRFIRMYY</sequence>
<evidence type="ECO:0000256" key="1">
    <source>
        <dbReference type="SAM" id="Phobius"/>
    </source>
</evidence>
<evidence type="ECO:0000313" key="3">
    <source>
        <dbReference type="Proteomes" id="UP000003571"/>
    </source>
</evidence>
<feature type="transmembrane region" description="Helical" evidence="1">
    <location>
        <begin position="52"/>
        <end position="74"/>
    </location>
</feature>
<evidence type="ECO:0000313" key="2">
    <source>
        <dbReference type="EMBL" id="EIC00941.1"/>
    </source>
</evidence>
<dbReference type="PATRIC" id="fig|907348.3.peg.2538"/>
<feature type="transmembrane region" description="Helical" evidence="1">
    <location>
        <begin position="193"/>
        <end position="212"/>
    </location>
</feature>
<keyword evidence="1" id="KW-0472">Membrane</keyword>
<organism evidence="2 3">
    <name type="scientific">Treponema saccharophilum DSM 2985</name>
    <dbReference type="NCBI Taxonomy" id="907348"/>
    <lineage>
        <taxon>Bacteria</taxon>
        <taxon>Pseudomonadati</taxon>
        <taxon>Spirochaetota</taxon>
        <taxon>Spirochaetia</taxon>
        <taxon>Spirochaetales</taxon>
        <taxon>Treponemataceae</taxon>
        <taxon>Treponema</taxon>
    </lineage>
</organism>
<keyword evidence="1" id="KW-1133">Transmembrane helix</keyword>
<gene>
    <name evidence="2" type="ORF">TresaDRAFT_0766</name>
</gene>
<feature type="transmembrane region" description="Helical" evidence="1">
    <location>
        <begin position="21"/>
        <end position="40"/>
    </location>
</feature>
<protein>
    <submittedName>
        <fullName evidence="2">Uncharacterized protein</fullName>
    </submittedName>
</protein>
<keyword evidence="1" id="KW-0812">Transmembrane</keyword>
<reference evidence="2 3" key="1">
    <citation type="submission" date="2011-09" db="EMBL/GenBank/DDBJ databases">
        <title>The draft genome of Treponema saccharophilum DSM 2985.</title>
        <authorList>
            <consortium name="US DOE Joint Genome Institute (JGI-PGF)"/>
            <person name="Lucas S."/>
            <person name="Copeland A."/>
            <person name="Lapidus A."/>
            <person name="Glavina del Rio T."/>
            <person name="Dalin E."/>
            <person name="Tice H."/>
            <person name="Bruce D."/>
            <person name="Goodwin L."/>
            <person name="Pitluck S."/>
            <person name="Peters L."/>
            <person name="Kyrpides N."/>
            <person name="Mavromatis K."/>
            <person name="Ivanova N."/>
            <person name="Markowitz V."/>
            <person name="Cheng J.-F."/>
            <person name="Hugenholtz P."/>
            <person name="Woyke T."/>
            <person name="Wu D."/>
            <person name="Gronow S."/>
            <person name="Wellnitz S."/>
            <person name="Brambilla E."/>
            <person name="Klenk H.-P."/>
            <person name="Eisen J.A."/>
        </authorList>
    </citation>
    <scope>NUCLEOTIDE SEQUENCE [LARGE SCALE GENOMIC DNA]</scope>
    <source>
        <strain evidence="2 3">DSM 2985</strain>
    </source>
</reference>
<proteinExistence type="predicted"/>